<proteinExistence type="predicted"/>
<evidence type="ECO:0000313" key="4">
    <source>
        <dbReference type="EMBL" id="CAE6490743.1"/>
    </source>
</evidence>
<feature type="signal peptide" evidence="2">
    <location>
        <begin position="1"/>
        <end position="17"/>
    </location>
</feature>
<dbReference type="GO" id="GO:0016787">
    <property type="term" value="F:hydrolase activity"/>
    <property type="evidence" value="ECO:0007669"/>
    <property type="project" value="InterPro"/>
</dbReference>
<protein>
    <recommendedName>
        <fullName evidence="3">Putative 5'-nucleotidase C-terminal domain-containing protein</fullName>
    </recommendedName>
</protein>
<keyword evidence="2" id="KW-0732">Signal</keyword>
<gene>
    <name evidence="4" type="ORF">RDB_LOCUS100918</name>
</gene>
<dbReference type="Gene3D" id="3.60.21.10">
    <property type="match status" value="1"/>
</dbReference>
<evidence type="ECO:0000259" key="3">
    <source>
        <dbReference type="Pfam" id="PF21953"/>
    </source>
</evidence>
<dbReference type="PANTHER" id="PTHR11575">
    <property type="entry name" value="5'-NUCLEOTIDASE-RELATED"/>
    <property type="match status" value="1"/>
</dbReference>
<dbReference type="GO" id="GO:0005829">
    <property type="term" value="C:cytosol"/>
    <property type="evidence" value="ECO:0007669"/>
    <property type="project" value="TreeGrafter"/>
</dbReference>
<dbReference type="AlphaFoldDB" id="A0A8H3CM19"/>
<dbReference type="InterPro" id="IPR029052">
    <property type="entry name" value="Metallo-depent_PP-like"/>
</dbReference>
<dbReference type="EMBL" id="CAJMXA010003058">
    <property type="protein sequence ID" value="CAE6490743.1"/>
    <property type="molecule type" value="Genomic_DNA"/>
</dbReference>
<evidence type="ECO:0000256" key="2">
    <source>
        <dbReference type="SAM" id="SignalP"/>
    </source>
</evidence>
<dbReference type="Gene3D" id="3.90.780.10">
    <property type="entry name" value="5'-Nucleotidase, C-terminal domain"/>
    <property type="match status" value="1"/>
</dbReference>
<dbReference type="Pfam" id="PF21953">
    <property type="entry name" value="NadN_nucleosid_C"/>
    <property type="match status" value="1"/>
</dbReference>
<dbReference type="InterPro" id="IPR053828">
    <property type="entry name" value="Nucleosidase_C"/>
</dbReference>
<evidence type="ECO:0000313" key="5">
    <source>
        <dbReference type="Proteomes" id="UP000663853"/>
    </source>
</evidence>
<dbReference type="SUPFAM" id="SSF55816">
    <property type="entry name" value="5'-nucleotidase (syn. UDP-sugar hydrolase), C-terminal domain"/>
    <property type="match status" value="1"/>
</dbReference>
<dbReference type="SUPFAM" id="SSF56300">
    <property type="entry name" value="Metallo-dependent phosphatases"/>
    <property type="match status" value="1"/>
</dbReference>
<accession>A0A8H3CM19</accession>
<feature type="region of interest" description="Disordered" evidence="1">
    <location>
        <begin position="24"/>
        <end position="45"/>
    </location>
</feature>
<reference evidence="4" key="1">
    <citation type="submission" date="2021-01" db="EMBL/GenBank/DDBJ databases">
        <authorList>
            <person name="Kaushik A."/>
        </authorList>
    </citation>
    <scope>NUCLEOTIDE SEQUENCE</scope>
    <source>
        <strain evidence="4">AG6-10EEA</strain>
    </source>
</reference>
<dbReference type="GO" id="GO:0009166">
    <property type="term" value="P:nucleotide catabolic process"/>
    <property type="evidence" value="ECO:0007669"/>
    <property type="project" value="InterPro"/>
</dbReference>
<dbReference type="Proteomes" id="UP000663853">
    <property type="component" value="Unassembled WGS sequence"/>
</dbReference>
<dbReference type="InterPro" id="IPR036907">
    <property type="entry name" value="5'-Nucleotdase_C_sf"/>
</dbReference>
<name>A0A8H3CM19_9AGAM</name>
<dbReference type="PANTHER" id="PTHR11575:SF22">
    <property type="entry name" value="ADL392WP"/>
    <property type="match status" value="1"/>
</dbReference>
<feature type="chain" id="PRO_5034063990" description="Putative 5'-nucleotidase C-terminal domain-containing protein" evidence="2">
    <location>
        <begin position="18"/>
        <end position="663"/>
    </location>
</feature>
<sequence>MRTILLGILSVTGLAMAKPVNLVQSESDPHNDPSQGIPPPTRPLDWGDVNVLHTTDIHGWLSGHKRENYPEMSWSGTFGDFYSFVTHMRKKAEDTGEDLLLVDTGDHRFGNGLTDRTVGSSDDAKCISCLYHQVGYDLLVPGNYDLQDPKIVELALGQEHELWGDKYLTSNVDRTDENDPKKGEALGARYRYWKTPNKRQMLAFGVVTSKTQTPYGIKVVPIHEMIQQKWVNLIYSLFKEAIDPDLRPVDAFVLLGHVSPGPEKLSKEDDIGLIYKALRKEHPLTPILIFTGHTHKRWCKTFRGEDGITGTERSMLIQSGRHFDTVSWMSVEVKEDPSRPGNLKFNRRYLDNNVPTYMHHTGKDESNFHLDAGKRLTKFIEDMGSQRGLSEVYGKLDSDYFLDRKYWIAGEENKESLFEFYLNAVETSLIPGGKSQDRNWLFFSDWKIFRGDIYKGPFTVNDLYTVSSDATGNAHFFHTTVTRKIADQIVHMTRRVDKAKGDLERLSEPRAETLDAIDGSQTHFSLASQKDPLPPQKPVGKTYGWVTEDKCGNGKDGDDVLHFPLTRVNLQKEKDGKEDLTNGLPVYFWRDNYTNKDLEENDPVDIIVTNRIGNTWVPKALEKLGVSTKLYAYREDVNQRNLLPTYIKATYPSKPTPLGEGGE</sequence>
<feature type="domain" description="Putative 5'-nucleotidase C-terminal" evidence="3">
    <location>
        <begin position="412"/>
        <end position="570"/>
    </location>
</feature>
<dbReference type="InterPro" id="IPR006179">
    <property type="entry name" value="5_nucleotidase/apyrase"/>
</dbReference>
<comment type="caution">
    <text evidence="4">The sequence shown here is derived from an EMBL/GenBank/DDBJ whole genome shotgun (WGS) entry which is preliminary data.</text>
</comment>
<organism evidence="4 5">
    <name type="scientific">Rhizoctonia solani</name>
    <dbReference type="NCBI Taxonomy" id="456999"/>
    <lineage>
        <taxon>Eukaryota</taxon>
        <taxon>Fungi</taxon>
        <taxon>Dikarya</taxon>
        <taxon>Basidiomycota</taxon>
        <taxon>Agaricomycotina</taxon>
        <taxon>Agaricomycetes</taxon>
        <taxon>Cantharellales</taxon>
        <taxon>Ceratobasidiaceae</taxon>
        <taxon>Rhizoctonia</taxon>
    </lineage>
</organism>
<evidence type="ECO:0000256" key="1">
    <source>
        <dbReference type="SAM" id="MobiDB-lite"/>
    </source>
</evidence>